<feature type="chain" id="PRO_5032529379" evidence="1">
    <location>
        <begin position="21"/>
        <end position="190"/>
    </location>
</feature>
<reference evidence="2" key="1">
    <citation type="submission" date="2019-10" db="EMBL/GenBank/DDBJ databases">
        <title>Bird 10,000 Genomes (B10K) Project - Family phase.</title>
        <authorList>
            <person name="Zhang G."/>
        </authorList>
    </citation>
    <scope>NUCLEOTIDE SEQUENCE</scope>
    <source>
        <strain evidence="2">B10K-DU-012-30</strain>
        <tissue evidence="2">Muscle</tissue>
    </source>
</reference>
<dbReference type="PANTHER" id="PTHR18841:SF2">
    <property type="entry name" value="VITELLINE MEMBRANE OUTER LAYER PROTEIN 1 HOMOLOG"/>
    <property type="match status" value="1"/>
</dbReference>
<feature type="non-terminal residue" evidence="2">
    <location>
        <position position="1"/>
    </location>
</feature>
<accession>A0A851BDE2</accession>
<organism evidence="2 3">
    <name type="scientific">Picathartes gymnocephalus</name>
    <name type="common">White-necked rockfowl</name>
    <dbReference type="NCBI Taxonomy" id="175131"/>
    <lineage>
        <taxon>Eukaryota</taxon>
        <taxon>Metazoa</taxon>
        <taxon>Chordata</taxon>
        <taxon>Craniata</taxon>
        <taxon>Vertebrata</taxon>
        <taxon>Euteleostomi</taxon>
        <taxon>Archelosauria</taxon>
        <taxon>Archosauria</taxon>
        <taxon>Dinosauria</taxon>
        <taxon>Saurischia</taxon>
        <taxon>Theropoda</taxon>
        <taxon>Coelurosauria</taxon>
        <taxon>Aves</taxon>
        <taxon>Neognathae</taxon>
        <taxon>Neoaves</taxon>
        <taxon>Telluraves</taxon>
        <taxon>Australaves</taxon>
        <taxon>Passeriformes</taxon>
        <taxon>Picathartidae</taxon>
        <taxon>Picathartes</taxon>
    </lineage>
</organism>
<keyword evidence="1" id="KW-0732">Signal</keyword>
<protein>
    <submittedName>
        <fullName evidence="2">VMO1 protein</fullName>
    </submittedName>
</protein>
<dbReference type="SUPFAM" id="SSF51092">
    <property type="entry name" value="Vitelline membrane outer protein-I (VMO-I)"/>
    <property type="match status" value="1"/>
</dbReference>
<dbReference type="InterPro" id="IPR005515">
    <property type="entry name" value="VOMI"/>
</dbReference>
<evidence type="ECO:0000313" key="3">
    <source>
        <dbReference type="Proteomes" id="UP000631391"/>
    </source>
</evidence>
<proteinExistence type="predicted"/>
<feature type="non-terminal residue" evidence="2">
    <location>
        <position position="190"/>
    </location>
</feature>
<dbReference type="PANTHER" id="PTHR18841">
    <property type="entry name" value="VITELLINE MEMBRANE OUTER LAYER PROTEIN I-RELATED"/>
    <property type="match status" value="1"/>
</dbReference>
<dbReference type="Gene3D" id="2.100.10.20">
    <property type="entry name" value="Vitelline membrane outer layer protein I (VOMI)"/>
    <property type="match status" value="1"/>
</dbReference>
<dbReference type="Proteomes" id="UP000631391">
    <property type="component" value="Unassembled WGS sequence"/>
</dbReference>
<dbReference type="Pfam" id="PF03762">
    <property type="entry name" value="VOMI"/>
    <property type="match status" value="1"/>
</dbReference>
<feature type="signal peptide" evidence="1">
    <location>
        <begin position="1"/>
        <end position="20"/>
    </location>
</feature>
<dbReference type="InterPro" id="IPR036706">
    <property type="entry name" value="VOMI_sf"/>
</dbReference>
<comment type="caution">
    <text evidence="2">The sequence shown here is derived from an EMBL/GenBank/DDBJ whole genome shotgun (WGS) entry which is preliminary data.</text>
</comment>
<evidence type="ECO:0000313" key="2">
    <source>
        <dbReference type="EMBL" id="NWI44379.1"/>
    </source>
</evidence>
<name>A0A851BDE2_PICGY</name>
<sequence length="190" mass="20683">MKLLMPARVILLLLCPSGTGLHEYTSVLTVPSGGHWGGGDSRQFCHHGYADGLALKPDKFGRDDTALNGICLHCQDDSITIESLVGGTFFHLLFVRWGTWTSFQVCPGGYLISFSLRTEESQGGDDDTAAKNIQFRSSDEAVLVGDGKTWGSFGLWTNSCKICGLQIKVGPPQALQDDTALNNMRFFCCK</sequence>
<gene>
    <name evidence="2" type="primary">Vmo1_1</name>
    <name evidence="2" type="ORF">PICGYM_R12156</name>
</gene>
<keyword evidence="3" id="KW-1185">Reference proteome</keyword>
<evidence type="ECO:0000256" key="1">
    <source>
        <dbReference type="SAM" id="SignalP"/>
    </source>
</evidence>
<dbReference type="EMBL" id="WEKY01042345">
    <property type="protein sequence ID" value="NWI44379.1"/>
    <property type="molecule type" value="Genomic_DNA"/>
</dbReference>
<dbReference type="OrthoDB" id="6344411at2759"/>
<dbReference type="GO" id="GO:0005615">
    <property type="term" value="C:extracellular space"/>
    <property type="evidence" value="ECO:0007669"/>
    <property type="project" value="TreeGrafter"/>
</dbReference>
<dbReference type="AlphaFoldDB" id="A0A851BDE2"/>